<dbReference type="EMBL" id="UINC01027140">
    <property type="protein sequence ID" value="SVB05879.1"/>
    <property type="molecule type" value="Genomic_DNA"/>
</dbReference>
<name>A0A382AWP6_9ZZZZ</name>
<dbReference type="AlphaFoldDB" id="A0A382AWP6"/>
<protein>
    <submittedName>
        <fullName evidence="1">Uncharacterized protein</fullName>
    </submittedName>
</protein>
<accession>A0A382AWP6</accession>
<evidence type="ECO:0000313" key="1">
    <source>
        <dbReference type="EMBL" id="SVB05879.1"/>
    </source>
</evidence>
<sequence length="82" mass="9418">QVKRKQHMAGNLNQWWAFLLGLYPCAAVAKWHQLDRHRHNDYSDDKFSRTHVQVKNQEDAEKSSPFGLIAVGTNSEVLISAQ</sequence>
<gene>
    <name evidence="1" type="ORF">METZ01_LOCUS158733</name>
</gene>
<feature type="non-terminal residue" evidence="1">
    <location>
        <position position="1"/>
    </location>
</feature>
<reference evidence="1" key="1">
    <citation type="submission" date="2018-05" db="EMBL/GenBank/DDBJ databases">
        <authorList>
            <person name="Lanie J.A."/>
            <person name="Ng W.-L."/>
            <person name="Kazmierczak K.M."/>
            <person name="Andrzejewski T.M."/>
            <person name="Davidsen T.M."/>
            <person name="Wayne K.J."/>
            <person name="Tettelin H."/>
            <person name="Glass J.I."/>
            <person name="Rusch D."/>
            <person name="Podicherti R."/>
            <person name="Tsui H.-C.T."/>
            <person name="Winkler M.E."/>
        </authorList>
    </citation>
    <scope>NUCLEOTIDE SEQUENCE</scope>
</reference>
<proteinExistence type="predicted"/>
<organism evidence="1">
    <name type="scientific">marine metagenome</name>
    <dbReference type="NCBI Taxonomy" id="408172"/>
    <lineage>
        <taxon>unclassified sequences</taxon>
        <taxon>metagenomes</taxon>
        <taxon>ecological metagenomes</taxon>
    </lineage>
</organism>